<feature type="transmembrane region" description="Helical" evidence="2">
    <location>
        <begin position="31"/>
        <end position="51"/>
    </location>
</feature>
<evidence type="ECO:0000313" key="3">
    <source>
        <dbReference type="EMBL" id="KAG0654818.1"/>
    </source>
</evidence>
<dbReference type="Pfam" id="PF10032">
    <property type="entry name" value="Pho88"/>
    <property type="match status" value="1"/>
</dbReference>
<protein>
    <recommendedName>
        <fullName evidence="5">Inorganic phosphate transporter</fullName>
    </recommendedName>
</protein>
<feature type="transmembrane region" description="Helical" evidence="2">
    <location>
        <begin position="96"/>
        <end position="114"/>
    </location>
</feature>
<gene>
    <name evidence="3" type="ORF">C6P46_001375</name>
</gene>
<dbReference type="PANTHER" id="PTHR28112">
    <property type="entry name" value="SRP-INDEPENDENT TARGETING PROTEIN 3"/>
    <property type="match status" value="1"/>
</dbReference>
<dbReference type="AlphaFoldDB" id="A0A9P7B1U9"/>
<accession>A0A9P7B1U9</accession>
<dbReference type="EMBL" id="PUHQ01000137">
    <property type="protein sequence ID" value="KAG0654818.1"/>
    <property type="molecule type" value="Genomic_DNA"/>
</dbReference>
<dbReference type="PANTHER" id="PTHR28112:SF1">
    <property type="entry name" value="SRP-INDEPENDENT TARGETING PROTEIN 3"/>
    <property type="match status" value="1"/>
</dbReference>
<keyword evidence="2" id="KW-0472">Membrane</keyword>
<dbReference type="InterPro" id="IPR012098">
    <property type="entry name" value="SND3_fun"/>
</dbReference>
<name>A0A9P7B1U9_RHOMI</name>
<comment type="caution">
    <text evidence="3">The sequence shown here is derived from an EMBL/GenBank/DDBJ whole genome shotgun (WGS) entry which is preliminary data.</text>
</comment>
<feature type="region of interest" description="Disordered" evidence="1">
    <location>
        <begin position="167"/>
        <end position="192"/>
    </location>
</feature>
<evidence type="ECO:0000313" key="4">
    <source>
        <dbReference type="Proteomes" id="UP000777482"/>
    </source>
</evidence>
<dbReference type="GO" id="GO:0005739">
    <property type="term" value="C:mitochondrion"/>
    <property type="evidence" value="ECO:0007669"/>
    <property type="project" value="TreeGrafter"/>
</dbReference>
<dbReference type="GO" id="GO:0005783">
    <property type="term" value="C:endoplasmic reticulum"/>
    <property type="evidence" value="ECO:0007669"/>
    <property type="project" value="InterPro"/>
</dbReference>
<keyword evidence="4" id="KW-1185">Reference proteome</keyword>
<reference evidence="3 4" key="1">
    <citation type="submission" date="2020-11" db="EMBL/GenBank/DDBJ databases">
        <title>Kefir isolates.</title>
        <authorList>
            <person name="Marcisauskas S."/>
            <person name="Kim Y."/>
            <person name="Blasche S."/>
        </authorList>
    </citation>
    <scope>NUCLEOTIDE SEQUENCE [LARGE SCALE GENOMIC DNA]</scope>
    <source>
        <strain evidence="3 4">KR</strain>
    </source>
</reference>
<proteinExistence type="predicted"/>
<evidence type="ECO:0000256" key="1">
    <source>
        <dbReference type="SAM" id="MobiDB-lite"/>
    </source>
</evidence>
<dbReference type="Proteomes" id="UP000777482">
    <property type="component" value="Unassembled WGS sequence"/>
</dbReference>
<sequence>MVAPAIQNMILSLGAMQVARKIDFEDPTVLLYTRIFYASVVLLQLGIYYWVTLKIKQKNDLKVLKYTEPAKPMSGEGPTQVTTTVKDYDLAEASKAIRGVLMGLLFMGFMHGYMKYTQPLFIQGIMPIKSLYDSKILKIHLLGQPATGELKRPFETPAGMMDAVTKAANAGDEKKPAATAIAPAKDEKKKDK</sequence>
<dbReference type="GO" id="GO:0045047">
    <property type="term" value="P:protein targeting to ER"/>
    <property type="evidence" value="ECO:0007669"/>
    <property type="project" value="InterPro"/>
</dbReference>
<keyword evidence="2" id="KW-0812">Transmembrane</keyword>
<organism evidence="3 4">
    <name type="scientific">Rhodotorula mucilaginosa</name>
    <name type="common">Yeast</name>
    <name type="synonym">Rhodotorula rubra</name>
    <dbReference type="NCBI Taxonomy" id="5537"/>
    <lineage>
        <taxon>Eukaryota</taxon>
        <taxon>Fungi</taxon>
        <taxon>Dikarya</taxon>
        <taxon>Basidiomycota</taxon>
        <taxon>Pucciniomycotina</taxon>
        <taxon>Microbotryomycetes</taxon>
        <taxon>Sporidiobolales</taxon>
        <taxon>Sporidiobolaceae</taxon>
        <taxon>Rhodotorula</taxon>
    </lineage>
</organism>
<evidence type="ECO:0008006" key="5">
    <source>
        <dbReference type="Google" id="ProtNLM"/>
    </source>
</evidence>
<dbReference type="OrthoDB" id="18139at2759"/>
<dbReference type="PIRSF" id="PIRSF008756">
    <property type="entry name" value="P_tr_PHO88"/>
    <property type="match status" value="1"/>
</dbReference>
<evidence type="ECO:0000256" key="2">
    <source>
        <dbReference type="SAM" id="Phobius"/>
    </source>
</evidence>
<keyword evidence="2" id="KW-1133">Transmembrane helix</keyword>